<evidence type="ECO:0000313" key="2">
    <source>
        <dbReference type="EMBL" id="KAK3332476.1"/>
    </source>
</evidence>
<name>A0AAE0MH66_9PEZI</name>
<keyword evidence="3" id="KW-1185">Reference proteome</keyword>
<organism evidence="2 3">
    <name type="scientific">Cercophora scortea</name>
    <dbReference type="NCBI Taxonomy" id="314031"/>
    <lineage>
        <taxon>Eukaryota</taxon>
        <taxon>Fungi</taxon>
        <taxon>Dikarya</taxon>
        <taxon>Ascomycota</taxon>
        <taxon>Pezizomycotina</taxon>
        <taxon>Sordariomycetes</taxon>
        <taxon>Sordariomycetidae</taxon>
        <taxon>Sordariales</taxon>
        <taxon>Lasiosphaeriaceae</taxon>
        <taxon>Cercophora</taxon>
    </lineage>
</organism>
<protein>
    <submittedName>
        <fullName evidence="2">Uncharacterized protein</fullName>
    </submittedName>
</protein>
<evidence type="ECO:0000313" key="3">
    <source>
        <dbReference type="Proteomes" id="UP001286456"/>
    </source>
</evidence>
<gene>
    <name evidence="2" type="ORF">B0T19DRAFT_104292</name>
</gene>
<evidence type="ECO:0000256" key="1">
    <source>
        <dbReference type="SAM" id="MobiDB-lite"/>
    </source>
</evidence>
<proteinExistence type="predicted"/>
<dbReference type="Proteomes" id="UP001286456">
    <property type="component" value="Unassembled WGS sequence"/>
</dbReference>
<feature type="region of interest" description="Disordered" evidence="1">
    <location>
        <begin position="1"/>
        <end position="27"/>
    </location>
</feature>
<reference evidence="2" key="1">
    <citation type="journal article" date="2023" name="Mol. Phylogenet. Evol.">
        <title>Genome-scale phylogeny and comparative genomics of the fungal order Sordariales.</title>
        <authorList>
            <person name="Hensen N."/>
            <person name="Bonometti L."/>
            <person name="Westerberg I."/>
            <person name="Brannstrom I.O."/>
            <person name="Guillou S."/>
            <person name="Cros-Aarteil S."/>
            <person name="Calhoun S."/>
            <person name="Haridas S."/>
            <person name="Kuo A."/>
            <person name="Mondo S."/>
            <person name="Pangilinan J."/>
            <person name="Riley R."/>
            <person name="LaButti K."/>
            <person name="Andreopoulos B."/>
            <person name="Lipzen A."/>
            <person name="Chen C."/>
            <person name="Yan M."/>
            <person name="Daum C."/>
            <person name="Ng V."/>
            <person name="Clum A."/>
            <person name="Steindorff A."/>
            <person name="Ohm R.A."/>
            <person name="Martin F."/>
            <person name="Silar P."/>
            <person name="Natvig D.O."/>
            <person name="Lalanne C."/>
            <person name="Gautier V."/>
            <person name="Ament-Velasquez S.L."/>
            <person name="Kruys A."/>
            <person name="Hutchinson M.I."/>
            <person name="Powell A.J."/>
            <person name="Barry K."/>
            <person name="Miller A.N."/>
            <person name="Grigoriev I.V."/>
            <person name="Debuchy R."/>
            <person name="Gladieux P."/>
            <person name="Hiltunen Thoren M."/>
            <person name="Johannesson H."/>
        </authorList>
    </citation>
    <scope>NUCLEOTIDE SEQUENCE</scope>
    <source>
        <strain evidence="2">SMH4131-1</strain>
    </source>
</reference>
<dbReference type="AlphaFoldDB" id="A0AAE0MH66"/>
<dbReference type="EMBL" id="JAUEPO010000002">
    <property type="protein sequence ID" value="KAK3332476.1"/>
    <property type="molecule type" value="Genomic_DNA"/>
</dbReference>
<sequence length="209" mass="23395">MGGHRTVRGSRVPCMPGQPSPLQPCSPTRRASVHRLLLLASRRHAASRPPRQNETRLPATWCLLQSLPDRRELRLNLHPIPSSGSPPLTPSPTRSPFFPLKLLQIPANPHTSPPHPHTHTHTHTKTSLPTRTSFLVITWCPPSQSHLHTFTRLHTSHLPCMAMFPQNPRASISPTLRNVVTPSICASRRMASVNAPVQLLRSFRMLEFI</sequence>
<comment type="caution">
    <text evidence="2">The sequence shown here is derived from an EMBL/GenBank/DDBJ whole genome shotgun (WGS) entry which is preliminary data.</text>
</comment>
<accession>A0AAE0MH66</accession>
<reference evidence="2" key="2">
    <citation type="submission" date="2023-06" db="EMBL/GenBank/DDBJ databases">
        <authorList>
            <consortium name="Lawrence Berkeley National Laboratory"/>
            <person name="Haridas S."/>
            <person name="Hensen N."/>
            <person name="Bonometti L."/>
            <person name="Westerberg I."/>
            <person name="Brannstrom I.O."/>
            <person name="Guillou S."/>
            <person name="Cros-Aarteil S."/>
            <person name="Calhoun S."/>
            <person name="Kuo A."/>
            <person name="Mondo S."/>
            <person name="Pangilinan J."/>
            <person name="Riley R."/>
            <person name="Labutti K."/>
            <person name="Andreopoulos B."/>
            <person name="Lipzen A."/>
            <person name="Chen C."/>
            <person name="Yanf M."/>
            <person name="Daum C."/>
            <person name="Ng V."/>
            <person name="Clum A."/>
            <person name="Steindorff A."/>
            <person name="Ohm R."/>
            <person name="Martin F."/>
            <person name="Silar P."/>
            <person name="Natvig D."/>
            <person name="Lalanne C."/>
            <person name="Gautier V."/>
            <person name="Ament-Velasquez S.L."/>
            <person name="Kruys A."/>
            <person name="Hutchinson M.I."/>
            <person name="Powell A.J."/>
            <person name="Barry K."/>
            <person name="Miller A.N."/>
            <person name="Grigoriev I.V."/>
            <person name="Debuchy R."/>
            <person name="Gladieux P."/>
            <person name="Thoren M.H."/>
            <person name="Johannesson H."/>
        </authorList>
    </citation>
    <scope>NUCLEOTIDE SEQUENCE</scope>
    <source>
        <strain evidence="2">SMH4131-1</strain>
    </source>
</reference>